<accession>A0ABW3AEW2</accession>
<evidence type="ECO:0000313" key="2">
    <source>
        <dbReference type="Proteomes" id="UP001597055"/>
    </source>
</evidence>
<dbReference type="EMBL" id="JBHTII010000001">
    <property type="protein sequence ID" value="MFD0789208.1"/>
    <property type="molecule type" value="Genomic_DNA"/>
</dbReference>
<gene>
    <name evidence="1" type="ORF">ACFQ0P_02260</name>
</gene>
<sequence>MADVWNQEVTSYKVDVFRAPTLNYDRQVRLGLANGATVSISFPSSPPTDYLSLGASFHQVQLPAHQFDEIVHMLQTEKPVYFTAYELGSPAIRFAGLSTSTESVGEGLADADA</sequence>
<protein>
    <submittedName>
        <fullName evidence="1">Uncharacterized protein</fullName>
    </submittedName>
</protein>
<organism evidence="1 2">
    <name type="scientific">Microbacterium insulae</name>
    <dbReference type="NCBI Taxonomy" id="483014"/>
    <lineage>
        <taxon>Bacteria</taxon>
        <taxon>Bacillati</taxon>
        <taxon>Actinomycetota</taxon>
        <taxon>Actinomycetes</taxon>
        <taxon>Micrococcales</taxon>
        <taxon>Microbacteriaceae</taxon>
        <taxon>Microbacterium</taxon>
    </lineage>
</organism>
<dbReference type="Proteomes" id="UP001597055">
    <property type="component" value="Unassembled WGS sequence"/>
</dbReference>
<reference evidence="2" key="1">
    <citation type="journal article" date="2019" name="Int. J. Syst. Evol. Microbiol.">
        <title>The Global Catalogue of Microorganisms (GCM) 10K type strain sequencing project: providing services to taxonomists for standard genome sequencing and annotation.</title>
        <authorList>
            <consortium name="The Broad Institute Genomics Platform"/>
            <consortium name="The Broad Institute Genome Sequencing Center for Infectious Disease"/>
            <person name="Wu L."/>
            <person name="Ma J."/>
        </authorList>
    </citation>
    <scope>NUCLEOTIDE SEQUENCE [LARGE SCALE GENOMIC DNA]</scope>
    <source>
        <strain evidence="2">CCUG 54523</strain>
    </source>
</reference>
<name>A0ABW3AEW2_9MICO</name>
<evidence type="ECO:0000313" key="1">
    <source>
        <dbReference type="EMBL" id="MFD0789208.1"/>
    </source>
</evidence>
<comment type="caution">
    <text evidence="1">The sequence shown here is derived from an EMBL/GenBank/DDBJ whole genome shotgun (WGS) entry which is preliminary data.</text>
</comment>
<dbReference type="RefSeq" id="WP_204980099.1">
    <property type="nucleotide sequence ID" value="NZ_JBHTII010000001.1"/>
</dbReference>
<keyword evidence="2" id="KW-1185">Reference proteome</keyword>
<proteinExistence type="predicted"/>